<gene>
    <name evidence="1" type="ORF">YYE_04757</name>
</gene>
<evidence type="ECO:0000313" key="1">
    <source>
        <dbReference type="EMBL" id="KEG00246.1"/>
    </source>
</evidence>
<dbReference type="AlphaFoldDB" id="A0A081I988"/>
<proteinExistence type="predicted"/>
<protein>
    <submittedName>
        <fullName evidence="1">Uncharacterized protein</fullName>
    </submittedName>
</protein>
<dbReference type="Proteomes" id="UP000030681">
    <property type="component" value="Unassembled WGS sequence"/>
</dbReference>
<accession>A0A081I988</accession>
<evidence type="ECO:0000313" key="2">
    <source>
        <dbReference type="Proteomes" id="UP000030681"/>
    </source>
</evidence>
<organism evidence="1 2">
    <name type="scientific">Plasmodium vinckei vinckei</name>
    <dbReference type="NCBI Taxonomy" id="54757"/>
    <lineage>
        <taxon>Eukaryota</taxon>
        <taxon>Sar</taxon>
        <taxon>Alveolata</taxon>
        <taxon>Apicomplexa</taxon>
        <taxon>Aconoidasida</taxon>
        <taxon>Haemosporida</taxon>
        <taxon>Plasmodiidae</taxon>
        <taxon>Plasmodium</taxon>
        <taxon>Plasmodium (Vinckeia)</taxon>
    </lineage>
</organism>
<reference evidence="1 2" key="1">
    <citation type="submission" date="2013-02" db="EMBL/GenBank/DDBJ databases">
        <title>The Genome Sequence of Plasmodium vinckei vinckei.</title>
        <authorList>
            <consortium name="The Broad Institute Genome Sequencing Platform"/>
            <consortium name="The Broad Institute Genome Sequencing Center for Infectious Disease"/>
            <person name="Neafsey D."/>
            <person name="Cheeseman I."/>
            <person name="Volkman S."/>
            <person name="Adams J."/>
            <person name="Walker B."/>
            <person name="Young S.K."/>
            <person name="Zeng Q."/>
            <person name="Gargeya S."/>
            <person name="Fitzgerald M."/>
            <person name="Haas B."/>
            <person name="Abouelleil A."/>
            <person name="Alvarado L."/>
            <person name="Arachchi H.M."/>
            <person name="Berlin A.M."/>
            <person name="Chapman S.B."/>
            <person name="Dewar J."/>
            <person name="Goldberg J."/>
            <person name="Griggs A."/>
            <person name="Gujja S."/>
            <person name="Hansen M."/>
            <person name="Howarth C."/>
            <person name="Imamovic A."/>
            <person name="Larimer J."/>
            <person name="McCowan C."/>
            <person name="Murphy C."/>
            <person name="Neiman D."/>
            <person name="Pearson M."/>
            <person name="Priest M."/>
            <person name="Roberts A."/>
            <person name="Saif S."/>
            <person name="Shea T."/>
            <person name="Sisk P."/>
            <person name="Sykes S."/>
            <person name="Wortman J."/>
            <person name="Nusbaum C."/>
            <person name="Birren B."/>
        </authorList>
    </citation>
    <scope>NUCLEOTIDE SEQUENCE [LARGE SCALE GENOMIC DNA]</scope>
    <source>
        <strain evidence="2">vinckei</strain>
    </source>
</reference>
<name>A0A081I988_PLAVN</name>
<sequence>MSIRLINTNPSFTTKQCIPTYEHKTVKKLVSTKQNTILNDLINSIFIDNANSSKDTKDKFLVAESKILIGR</sequence>
<dbReference type="EMBL" id="KL446957">
    <property type="protein sequence ID" value="KEG00246.1"/>
    <property type="molecule type" value="Genomic_DNA"/>
</dbReference>